<accession>A0A8E0RYV1</accession>
<evidence type="ECO:0000256" key="1">
    <source>
        <dbReference type="SAM" id="Coils"/>
    </source>
</evidence>
<evidence type="ECO:0000313" key="3">
    <source>
        <dbReference type="EMBL" id="KAA0197249.1"/>
    </source>
</evidence>
<keyword evidence="1" id="KW-0175">Coiled coil</keyword>
<organism evidence="3 4">
    <name type="scientific">Fasciolopsis buskii</name>
    <dbReference type="NCBI Taxonomy" id="27845"/>
    <lineage>
        <taxon>Eukaryota</taxon>
        <taxon>Metazoa</taxon>
        <taxon>Spiralia</taxon>
        <taxon>Lophotrochozoa</taxon>
        <taxon>Platyhelminthes</taxon>
        <taxon>Trematoda</taxon>
        <taxon>Digenea</taxon>
        <taxon>Plagiorchiida</taxon>
        <taxon>Echinostomata</taxon>
        <taxon>Echinostomatoidea</taxon>
        <taxon>Fasciolidae</taxon>
        <taxon>Fasciolopsis</taxon>
    </lineage>
</organism>
<dbReference type="OrthoDB" id="1695393at2759"/>
<evidence type="ECO:0008006" key="5">
    <source>
        <dbReference type="Google" id="ProtNLM"/>
    </source>
</evidence>
<dbReference type="EMBL" id="LUCM01002506">
    <property type="protein sequence ID" value="KAA0197249.1"/>
    <property type="molecule type" value="Genomic_DNA"/>
</dbReference>
<dbReference type="SUPFAM" id="SSF48371">
    <property type="entry name" value="ARM repeat"/>
    <property type="match status" value="1"/>
</dbReference>
<gene>
    <name evidence="3" type="ORF">FBUS_07517</name>
</gene>
<comment type="caution">
    <text evidence="3">The sequence shown here is derived from an EMBL/GenBank/DDBJ whole genome shotgun (WGS) entry which is preliminary data.</text>
</comment>
<dbReference type="Proteomes" id="UP000728185">
    <property type="component" value="Unassembled WGS sequence"/>
</dbReference>
<dbReference type="GO" id="GO:0005802">
    <property type="term" value="C:trans-Golgi network"/>
    <property type="evidence" value="ECO:0007669"/>
    <property type="project" value="InterPro"/>
</dbReference>
<dbReference type="Gene3D" id="1.25.10.10">
    <property type="entry name" value="Leucine-rich Repeat Variant"/>
    <property type="match status" value="1"/>
</dbReference>
<dbReference type="InterPro" id="IPR011989">
    <property type="entry name" value="ARM-like"/>
</dbReference>
<dbReference type="InterPro" id="IPR040362">
    <property type="entry name" value="RELCH"/>
</dbReference>
<keyword evidence="4" id="KW-1185">Reference proteome</keyword>
<dbReference type="GO" id="GO:0055037">
    <property type="term" value="C:recycling endosome"/>
    <property type="evidence" value="ECO:0007669"/>
    <property type="project" value="TreeGrafter"/>
</dbReference>
<dbReference type="GO" id="GO:0032367">
    <property type="term" value="P:intracellular cholesterol transport"/>
    <property type="evidence" value="ECO:0007669"/>
    <property type="project" value="InterPro"/>
</dbReference>
<reference evidence="3" key="1">
    <citation type="submission" date="2019-05" db="EMBL/GenBank/DDBJ databases">
        <title>Annotation for the trematode Fasciolopsis buski.</title>
        <authorList>
            <person name="Choi Y.-J."/>
        </authorList>
    </citation>
    <scope>NUCLEOTIDE SEQUENCE</scope>
    <source>
        <strain evidence="3">HT</strain>
        <tissue evidence="3">Whole worm</tissue>
    </source>
</reference>
<proteinExistence type="predicted"/>
<evidence type="ECO:0000256" key="2">
    <source>
        <dbReference type="SAM" id="MobiDB-lite"/>
    </source>
</evidence>
<dbReference type="InterPro" id="IPR016024">
    <property type="entry name" value="ARM-type_fold"/>
</dbReference>
<name>A0A8E0RYV1_9TREM</name>
<evidence type="ECO:0000313" key="4">
    <source>
        <dbReference type="Proteomes" id="UP000728185"/>
    </source>
</evidence>
<feature type="coiled-coil region" evidence="1">
    <location>
        <begin position="296"/>
        <end position="323"/>
    </location>
</feature>
<protein>
    <recommendedName>
        <fullName evidence="5">LisH domain-containing protein</fullName>
    </recommendedName>
</protein>
<dbReference type="PANTHER" id="PTHR32059:SF0">
    <property type="entry name" value="RAB11-BINDING PROTEIN RELCH"/>
    <property type="match status" value="1"/>
</dbReference>
<dbReference type="PANTHER" id="PTHR32059">
    <property type="entry name" value="RAB11-BINDING PROTEIN RELCH"/>
    <property type="match status" value="1"/>
</dbReference>
<feature type="coiled-coil region" evidence="1">
    <location>
        <begin position="124"/>
        <end position="151"/>
    </location>
</feature>
<feature type="region of interest" description="Disordered" evidence="2">
    <location>
        <begin position="1"/>
        <end position="22"/>
    </location>
</feature>
<sequence length="1416" mass="158816">MIEFDCSPSASHGFPSSRDFSEPASHKDIEVAEYLIDRKLYLSALEYYFEQLERGKKIHVLQNFFTDLTLSDVPISTFGEETQSSIGSCFSVYLSVFHHCAHLAHYQSVSTLDSVDIGRASDDGNGLEDKLKVLEFELRKKNEEIQSLRNELTTITMGRPIEVAFDFPKSEESMGLPKSPLSNEDGRIRPHELRAMSVLMHEQLLELGYRMTAVQFAEESESNGILDVDSWTHVGINLPKPPKLLCLLRSYWSGSEYLGGFYSQYSLREVGVQTDPWGEENSLADTYPFSGPDLELGVLQSKLASLEFKNSQLQAQSQHWRNQFICLEREHEEFCCRLRSTSPNRNRFVSLNHLETNFSASSSDIQCPNSIAVLPLQDGDEMTKDEHTNTTTAYQMSHRPLNQSLHSRSPSDEFRNHMVNILPKHENFSGCECDTFSLSATFDEFVIFVTSRVELVLMHLSNDGKVLLLPLLSQLICLHSMPSVRDRLLHILFNLFGPQFSRVMGRTDTASPPYSPSTSSSNDRAVLSDCNQHRALILHACHLIASYLGPTRLESELIPQLWSQLNERPLASSSKRLLLVSACGAVSPCIPPHLRSSLMLSILESNLDEERNEVVAAASIRSLAELITLMSDCDKLPQCIQRLTQLLLRGHPSDQFAVIADLGSVTANRQLATPDDKGVNSVRPTFTATLEWLLPSVAQWCLELDSLHTALIDPWLDHVDNYLMNTRKSESTISHEMATRCLGILDHLTPFLHAWLMTTVIEPDCDAEELTHWMAAQRYANIECDRANNDKSSRLSEQLPGLSNQSSSAAHINVQLILGTEVYAALEPQLQQRLRQLDEERIVTFEDPSGSGSARIRNVWSAKVWLDNILLPKLCELVICIPRASVVEKARVISTSLYKHGDLLENFVNTQYGEHFACPWSVPPESDLMVICLCTCRFLVNFGRSLGVDGMRLLLSIPVRNHLMNKTELGNYEYDHSAMQTGLLAAYCCLLSSTRAKSESNKVRMLLTNAIFLHTREGYPLDSIRLAIWCLCLTIDLEYAAGELLLPALRPCVSCADSIVRRAVATLLHSLIEALRFAKLNRFDHGFLDGKTGSNSRILDQVFQLVSQLARDDLTGQRRRLNPDEADWSVLAVSLGPLYSFFTLCRTMLTPPTAAPGLDGLGSDGLTLFTPAESPNTAGREVMDMEEQVLELVELQFNLVSGMLEVDAQSGFIRDAEHPGASSSLITKQRFWTTLTHSLISLTDHLIPVCPDGFRDKVLLPWLYQLAEMSNSLPSLSQRTRLADRLFALFSTAAYCILLAIDSAHTVQLEESLLLWLVPGLDRVRLDLIEAGDVRRSHEVEQLLNDLYSRIKANESESDARDFKGLRGTVSQQLIRLTHRSNRTTDAAASLQVPNEITKNQSVPRPLFGRLSLRKR</sequence>